<dbReference type="Pfam" id="PF04397">
    <property type="entry name" value="LytTR"/>
    <property type="match status" value="1"/>
</dbReference>
<dbReference type="RefSeq" id="WP_128768532.1">
    <property type="nucleotide sequence ID" value="NZ_RXOC01000003.1"/>
</dbReference>
<gene>
    <name evidence="5" type="ORF">EKH83_06245</name>
    <name evidence="4" type="ORF">F1649_21205</name>
</gene>
<dbReference type="Proteomes" id="UP000290848">
    <property type="component" value="Unassembled WGS sequence"/>
</dbReference>
<evidence type="ECO:0000259" key="3">
    <source>
        <dbReference type="PROSITE" id="PS50930"/>
    </source>
</evidence>
<dbReference type="AlphaFoldDB" id="A0A4Q0MD31"/>
<dbReference type="SUPFAM" id="SSF52172">
    <property type="entry name" value="CheY-like"/>
    <property type="match status" value="1"/>
</dbReference>
<dbReference type="GO" id="GO:0003677">
    <property type="term" value="F:DNA binding"/>
    <property type="evidence" value="ECO:0007669"/>
    <property type="project" value="InterPro"/>
</dbReference>
<evidence type="ECO:0000313" key="4">
    <source>
        <dbReference type="EMBL" id="KAA8475716.1"/>
    </source>
</evidence>
<protein>
    <submittedName>
        <fullName evidence="5">Response regulator transcription factor</fullName>
    </submittedName>
</protein>
<dbReference type="Proteomes" id="UP000322918">
    <property type="component" value="Unassembled WGS sequence"/>
</dbReference>
<proteinExistence type="predicted"/>
<evidence type="ECO:0000313" key="5">
    <source>
        <dbReference type="EMBL" id="RXF71287.1"/>
    </source>
</evidence>
<evidence type="ECO:0000313" key="7">
    <source>
        <dbReference type="Proteomes" id="UP000322918"/>
    </source>
</evidence>
<dbReference type="PROSITE" id="PS50930">
    <property type="entry name" value="HTH_LYTTR"/>
    <property type="match status" value="1"/>
</dbReference>
<reference evidence="5 6" key="1">
    <citation type="submission" date="2018-12" db="EMBL/GenBank/DDBJ databases">
        <title>The Draft Genome Sequence of the Soil Bacterium Pedobacter tournemirensis R1.</title>
        <authorList>
            <person name="He J."/>
        </authorList>
    </citation>
    <scope>NUCLEOTIDE SEQUENCE [LARGE SCALE GENOMIC DNA]</scope>
    <source>
        <strain evidence="5 6">R1</strain>
    </source>
</reference>
<sequence>MNLKVLIVDDEPQAIEVIKNYLENFQNIEIVSSCTTAIEAYQVLRQKQIDLMFLDIQMPALKGTDFLRSLNRPPHVIFTTAYPEYALEGFDLAAVDYLVKPVSFDRFLRAIDKVLKLYEMKSGLSFTAEPSVDKEIFMYLKVDRKTIKINVGDILWIESLKDYVKVVLEDKSYITKQKISVLEELLPPQFVRIHRSFIVSVPKVTSYYSYAVEIGGKELPVGRNYKNEVQRRLRVNF</sequence>
<evidence type="ECO:0000313" key="6">
    <source>
        <dbReference type="Proteomes" id="UP000290848"/>
    </source>
</evidence>
<dbReference type="InterPro" id="IPR011006">
    <property type="entry name" value="CheY-like_superfamily"/>
</dbReference>
<dbReference type="InterPro" id="IPR046947">
    <property type="entry name" value="LytR-like"/>
</dbReference>
<dbReference type="PANTHER" id="PTHR37299:SF1">
    <property type="entry name" value="STAGE 0 SPORULATION PROTEIN A HOMOLOG"/>
    <property type="match status" value="1"/>
</dbReference>
<evidence type="ECO:0000256" key="1">
    <source>
        <dbReference type="PROSITE-ProRule" id="PRU00169"/>
    </source>
</evidence>
<feature type="modified residue" description="4-aspartylphosphate" evidence="1">
    <location>
        <position position="55"/>
    </location>
</feature>
<dbReference type="EMBL" id="VWNE01000050">
    <property type="protein sequence ID" value="KAA8475716.1"/>
    <property type="molecule type" value="Genomic_DNA"/>
</dbReference>
<dbReference type="PANTHER" id="PTHR37299">
    <property type="entry name" value="TRANSCRIPTIONAL REGULATOR-RELATED"/>
    <property type="match status" value="1"/>
</dbReference>
<dbReference type="Gene3D" id="3.40.50.2300">
    <property type="match status" value="1"/>
</dbReference>
<keyword evidence="1" id="KW-0597">Phosphoprotein</keyword>
<organism evidence="5 6">
    <name type="scientific">Arcticibacter tournemirensis</name>
    <dbReference type="NCBI Taxonomy" id="699437"/>
    <lineage>
        <taxon>Bacteria</taxon>
        <taxon>Pseudomonadati</taxon>
        <taxon>Bacteroidota</taxon>
        <taxon>Sphingobacteriia</taxon>
        <taxon>Sphingobacteriales</taxon>
        <taxon>Sphingobacteriaceae</taxon>
        <taxon>Arcticibacter</taxon>
    </lineage>
</organism>
<dbReference type="GO" id="GO:0000156">
    <property type="term" value="F:phosphorelay response regulator activity"/>
    <property type="evidence" value="ECO:0007669"/>
    <property type="project" value="InterPro"/>
</dbReference>
<evidence type="ECO:0000259" key="2">
    <source>
        <dbReference type="PROSITE" id="PS50110"/>
    </source>
</evidence>
<name>A0A4Q0MD31_9SPHI</name>
<feature type="domain" description="Response regulatory" evidence="2">
    <location>
        <begin position="4"/>
        <end position="115"/>
    </location>
</feature>
<keyword evidence="7" id="KW-1185">Reference proteome</keyword>
<comment type="caution">
    <text evidence="5">The sequence shown here is derived from an EMBL/GenBank/DDBJ whole genome shotgun (WGS) entry which is preliminary data.</text>
</comment>
<dbReference type="Gene3D" id="2.40.50.1020">
    <property type="entry name" value="LytTr DNA-binding domain"/>
    <property type="match status" value="1"/>
</dbReference>
<dbReference type="EMBL" id="RXOC01000003">
    <property type="protein sequence ID" value="RXF71287.1"/>
    <property type="molecule type" value="Genomic_DNA"/>
</dbReference>
<dbReference type="InterPro" id="IPR007492">
    <property type="entry name" value="LytTR_DNA-bd_dom"/>
</dbReference>
<dbReference type="SMART" id="SM00448">
    <property type="entry name" value="REC"/>
    <property type="match status" value="1"/>
</dbReference>
<dbReference type="Pfam" id="PF00072">
    <property type="entry name" value="Response_reg"/>
    <property type="match status" value="1"/>
</dbReference>
<feature type="domain" description="HTH LytTR-type" evidence="3">
    <location>
        <begin position="138"/>
        <end position="199"/>
    </location>
</feature>
<reference evidence="4 7" key="2">
    <citation type="submission" date="2019-09" db="EMBL/GenBank/DDBJ databases">
        <title>Pararcticibacter amylolyticus gen. nov., sp. nov., isolated from a rottenly hemp rope, and reclassification of Pedobacter tournemirensis as Pararcticibacter tournemirensis comb. nov.</title>
        <authorList>
            <person name="Cai Y."/>
        </authorList>
    </citation>
    <scope>NUCLEOTIDE SEQUENCE [LARGE SCALE GENOMIC DNA]</scope>
    <source>
        <strain evidence="4 7">TF5-37.2-LB10</strain>
    </source>
</reference>
<dbReference type="SMART" id="SM00850">
    <property type="entry name" value="LytTR"/>
    <property type="match status" value="1"/>
</dbReference>
<accession>A0A4Q0MD31</accession>
<dbReference type="PROSITE" id="PS50110">
    <property type="entry name" value="RESPONSE_REGULATORY"/>
    <property type="match status" value="1"/>
</dbReference>
<dbReference type="OrthoDB" id="9787344at2"/>
<dbReference type="InterPro" id="IPR001789">
    <property type="entry name" value="Sig_transdc_resp-reg_receiver"/>
</dbReference>